<evidence type="ECO:0000313" key="2">
    <source>
        <dbReference type="Proteomes" id="UP000800038"/>
    </source>
</evidence>
<proteinExistence type="predicted"/>
<keyword evidence="2" id="KW-1185">Reference proteome</keyword>
<reference evidence="1" key="1">
    <citation type="journal article" date="2020" name="Stud. Mycol.">
        <title>101 Dothideomycetes genomes: a test case for predicting lifestyles and emergence of pathogens.</title>
        <authorList>
            <person name="Haridas S."/>
            <person name="Albert R."/>
            <person name="Binder M."/>
            <person name="Bloem J."/>
            <person name="Labutti K."/>
            <person name="Salamov A."/>
            <person name="Andreopoulos B."/>
            <person name="Baker S."/>
            <person name="Barry K."/>
            <person name="Bills G."/>
            <person name="Bluhm B."/>
            <person name="Cannon C."/>
            <person name="Castanera R."/>
            <person name="Culley D."/>
            <person name="Daum C."/>
            <person name="Ezra D."/>
            <person name="Gonzalez J."/>
            <person name="Henrissat B."/>
            <person name="Kuo A."/>
            <person name="Liang C."/>
            <person name="Lipzen A."/>
            <person name="Lutzoni F."/>
            <person name="Magnuson J."/>
            <person name="Mondo S."/>
            <person name="Nolan M."/>
            <person name="Ohm R."/>
            <person name="Pangilinan J."/>
            <person name="Park H.-J."/>
            <person name="Ramirez L."/>
            <person name="Alfaro M."/>
            <person name="Sun H."/>
            <person name="Tritt A."/>
            <person name="Yoshinaga Y."/>
            <person name="Zwiers L.-H."/>
            <person name="Turgeon B."/>
            <person name="Goodwin S."/>
            <person name="Spatafora J."/>
            <person name="Crous P."/>
            <person name="Grigoriev I."/>
        </authorList>
    </citation>
    <scope>NUCLEOTIDE SEQUENCE</scope>
    <source>
        <strain evidence="1">CBS 161.51</strain>
    </source>
</reference>
<accession>A0A6A5T2R5</accession>
<sequence>MSVSSRLAALEALAKENNEKLKELQHINWLLRNYNAQQATQLSQYEQDLSLEPTEDDELAPFPPSPIARHIPPSHPLSSLLTDQLFPSPAPRPTPFYLAARDARHVQLAFVIPGFQGETLEVGMNTVDLAFILERTLDRRGFGDVMTRRGVEDFLACPMVEAWWRGREGRVGRL</sequence>
<dbReference type="EMBL" id="ML976004">
    <property type="protein sequence ID" value="KAF1946324.1"/>
    <property type="molecule type" value="Genomic_DNA"/>
</dbReference>
<protein>
    <submittedName>
        <fullName evidence="1">Uncharacterized protein</fullName>
    </submittedName>
</protein>
<dbReference type="Proteomes" id="UP000800038">
    <property type="component" value="Unassembled WGS sequence"/>
</dbReference>
<organism evidence="1 2">
    <name type="scientific">Clathrospora elynae</name>
    <dbReference type="NCBI Taxonomy" id="706981"/>
    <lineage>
        <taxon>Eukaryota</taxon>
        <taxon>Fungi</taxon>
        <taxon>Dikarya</taxon>
        <taxon>Ascomycota</taxon>
        <taxon>Pezizomycotina</taxon>
        <taxon>Dothideomycetes</taxon>
        <taxon>Pleosporomycetidae</taxon>
        <taxon>Pleosporales</taxon>
        <taxon>Diademaceae</taxon>
        <taxon>Clathrospora</taxon>
    </lineage>
</organism>
<evidence type="ECO:0000313" key="1">
    <source>
        <dbReference type="EMBL" id="KAF1946324.1"/>
    </source>
</evidence>
<dbReference type="OrthoDB" id="3689975at2759"/>
<dbReference type="AlphaFoldDB" id="A0A6A5T2R5"/>
<name>A0A6A5T2R5_9PLEO</name>
<gene>
    <name evidence="1" type="ORF">EJ02DRAFT_508849</name>
</gene>